<evidence type="ECO:0000259" key="8">
    <source>
        <dbReference type="Pfam" id="PF01435"/>
    </source>
</evidence>
<protein>
    <submittedName>
        <fullName evidence="9">M48 family metalloprotease</fullName>
    </submittedName>
</protein>
<dbReference type="InterPro" id="IPR001915">
    <property type="entry name" value="Peptidase_M48"/>
</dbReference>
<dbReference type="InterPro" id="IPR011990">
    <property type="entry name" value="TPR-like_helical_dom_sf"/>
</dbReference>
<name>A0ABR8E6H2_9CYAN</name>
<dbReference type="PANTHER" id="PTHR22726">
    <property type="entry name" value="METALLOENDOPEPTIDASE OMA1"/>
    <property type="match status" value="1"/>
</dbReference>
<evidence type="ECO:0000256" key="1">
    <source>
        <dbReference type="ARBA" id="ARBA00001947"/>
    </source>
</evidence>
<evidence type="ECO:0000256" key="7">
    <source>
        <dbReference type="SAM" id="Coils"/>
    </source>
</evidence>
<keyword evidence="5" id="KW-0862">Zinc</keyword>
<comment type="caution">
    <text evidence="9">The sequence shown here is derived from an EMBL/GenBank/DDBJ whole genome shotgun (WGS) entry which is preliminary data.</text>
</comment>
<evidence type="ECO:0000256" key="4">
    <source>
        <dbReference type="ARBA" id="ARBA00022801"/>
    </source>
</evidence>
<dbReference type="Gene3D" id="3.30.2010.10">
    <property type="entry name" value="Metalloproteases ('zincins'), catalytic domain"/>
    <property type="match status" value="1"/>
</dbReference>
<keyword evidence="6 9" id="KW-0482">Metalloprotease</keyword>
<keyword evidence="4" id="KW-0378">Hydrolase</keyword>
<sequence>MVTTEDVSQEAETEVEDAEDAAAKAAAVSEACRMALQRRQVLIAADKLYLAGDYAGAKALYQQVKPPFSGNTLSDEFADRPEPIYDPELLAPAGQVYWREGNAGIEQKLETRIFIPLELLVEKYPEFIPGHLLLAQALQDYDKLPQAVEVLNRATTLYPQQTDLLRSQIDVLVKSRQWLEASIAARQFALLNPDHPEAKEFAILAEENYDKFRSYLKKMITGNAIANVITGAATVALTGNPLGALSAVETLMLLAQGESGLGDRIANNAIENLEMVEDEEIVAYINELGQKLAKVSGRDDFEYEFHVVLDPNLNAFALPGGKVFVNAGAIYHTESEAELAGLLTHELAHAILSHGFQMVTHGNLVESMTRFVPFGGTIGNLLVLDYSRDMEQQADLLGTRMLAAADYAADGLRNLMVTLNEQYDDNSPVLKALSSHPPTKERIAYLESLITRGGYNRYAYEGVERHQQIRQRVAKLLKEKKTDDEDILEIE</sequence>
<gene>
    <name evidence="9" type="ORF">H6G72_00705</name>
</gene>
<dbReference type="PANTHER" id="PTHR22726:SF1">
    <property type="entry name" value="METALLOENDOPEPTIDASE OMA1, MITOCHONDRIAL"/>
    <property type="match status" value="1"/>
</dbReference>
<dbReference type="Gene3D" id="1.25.40.10">
    <property type="entry name" value="Tetratricopeptide repeat domain"/>
    <property type="match status" value="1"/>
</dbReference>
<keyword evidence="10" id="KW-1185">Reference proteome</keyword>
<proteinExistence type="predicted"/>
<dbReference type="CDD" id="cd07333">
    <property type="entry name" value="M48C_bepA_like"/>
    <property type="match status" value="1"/>
</dbReference>
<keyword evidence="3" id="KW-0479">Metal-binding</keyword>
<comment type="cofactor">
    <cofactor evidence="1">
        <name>Zn(2+)</name>
        <dbReference type="ChEBI" id="CHEBI:29105"/>
    </cofactor>
</comment>
<reference evidence="9 10" key="1">
    <citation type="journal article" date="2020" name="ISME J.">
        <title>Comparative genomics reveals insights into cyanobacterial evolution and habitat adaptation.</title>
        <authorList>
            <person name="Chen M.Y."/>
            <person name="Teng W.K."/>
            <person name="Zhao L."/>
            <person name="Hu C.X."/>
            <person name="Zhou Y.K."/>
            <person name="Han B.P."/>
            <person name="Song L.R."/>
            <person name="Shu W.S."/>
        </authorList>
    </citation>
    <scope>NUCLEOTIDE SEQUENCE [LARGE SCALE GENOMIC DNA]</scope>
    <source>
        <strain evidence="9 10">FACHB-1370</strain>
    </source>
</reference>
<feature type="domain" description="Peptidase M48" evidence="8">
    <location>
        <begin position="283"/>
        <end position="448"/>
    </location>
</feature>
<keyword evidence="2" id="KW-0645">Protease</keyword>
<dbReference type="Pfam" id="PF01435">
    <property type="entry name" value="Peptidase_M48"/>
    <property type="match status" value="1"/>
</dbReference>
<evidence type="ECO:0000256" key="3">
    <source>
        <dbReference type="ARBA" id="ARBA00022723"/>
    </source>
</evidence>
<evidence type="ECO:0000256" key="5">
    <source>
        <dbReference type="ARBA" id="ARBA00022833"/>
    </source>
</evidence>
<evidence type="ECO:0000256" key="2">
    <source>
        <dbReference type="ARBA" id="ARBA00022670"/>
    </source>
</evidence>
<dbReference type="InterPro" id="IPR051156">
    <property type="entry name" value="Mito/Outer_Membr_Metalloprot"/>
</dbReference>
<dbReference type="EMBL" id="JACJSK010000001">
    <property type="protein sequence ID" value="MBD2542419.1"/>
    <property type="molecule type" value="Genomic_DNA"/>
</dbReference>
<dbReference type="GO" id="GO:0008237">
    <property type="term" value="F:metallopeptidase activity"/>
    <property type="evidence" value="ECO:0007669"/>
    <property type="project" value="UniProtKB-KW"/>
</dbReference>
<evidence type="ECO:0000313" key="10">
    <source>
        <dbReference type="Proteomes" id="UP000641954"/>
    </source>
</evidence>
<organism evidence="9 10">
    <name type="scientific">Planktothricoides raciborskii FACHB-1370</name>
    <dbReference type="NCBI Taxonomy" id="2949576"/>
    <lineage>
        <taxon>Bacteria</taxon>
        <taxon>Bacillati</taxon>
        <taxon>Cyanobacteriota</taxon>
        <taxon>Cyanophyceae</taxon>
        <taxon>Oscillatoriophycideae</taxon>
        <taxon>Oscillatoriales</taxon>
        <taxon>Oscillatoriaceae</taxon>
        <taxon>Planktothricoides</taxon>
    </lineage>
</organism>
<dbReference type="Proteomes" id="UP000641954">
    <property type="component" value="Unassembled WGS sequence"/>
</dbReference>
<accession>A0ABR8E6H2</accession>
<evidence type="ECO:0000313" key="9">
    <source>
        <dbReference type="EMBL" id="MBD2542419.1"/>
    </source>
</evidence>
<dbReference type="SUPFAM" id="SSF48452">
    <property type="entry name" value="TPR-like"/>
    <property type="match status" value="1"/>
</dbReference>
<keyword evidence="7" id="KW-0175">Coiled coil</keyword>
<evidence type="ECO:0000256" key="6">
    <source>
        <dbReference type="ARBA" id="ARBA00023049"/>
    </source>
</evidence>
<feature type="coiled-coil region" evidence="7">
    <location>
        <begin position="1"/>
        <end position="28"/>
    </location>
</feature>